<protein>
    <recommendedName>
        <fullName evidence="4">DUF4139 domain-containing protein</fullName>
    </recommendedName>
</protein>
<dbReference type="Proteomes" id="UP001149090">
    <property type="component" value="Unassembled WGS sequence"/>
</dbReference>
<evidence type="ECO:0000256" key="1">
    <source>
        <dbReference type="SAM" id="MobiDB-lite"/>
    </source>
</evidence>
<accession>A0A9Q0R8K3</accession>
<reference evidence="2" key="1">
    <citation type="submission" date="2022-10" db="EMBL/GenBank/DDBJ databases">
        <title>Novel sulphate-reducing endosymbionts in the free-living metamonad Anaeramoeba.</title>
        <authorList>
            <person name="Jerlstrom-Hultqvist J."/>
            <person name="Cepicka I."/>
            <person name="Gallot-Lavallee L."/>
            <person name="Salas-Leiva D."/>
            <person name="Curtis B.A."/>
            <person name="Zahonova K."/>
            <person name="Pipaliya S."/>
            <person name="Dacks J."/>
            <person name="Roger A.J."/>
        </authorList>
    </citation>
    <scope>NUCLEOTIDE SEQUENCE</scope>
    <source>
        <strain evidence="2">BMAN</strain>
    </source>
</reference>
<dbReference type="EMBL" id="JAPDFW010000095">
    <property type="protein sequence ID" value="KAJ5070483.1"/>
    <property type="molecule type" value="Genomic_DNA"/>
</dbReference>
<evidence type="ECO:0008006" key="4">
    <source>
        <dbReference type="Google" id="ProtNLM"/>
    </source>
</evidence>
<feature type="compositionally biased region" description="Acidic residues" evidence="1">
    <location>
        <begin position="289"/>
        <end position="301"/>
    </location>
</feature>
<keyword evidence="3" id="KW-1185">Reference proteome</keyword>
<proteinExistence type="predicted"/>
<dbReference type="AlphaFoldDB" id="A0A9Q0R8K3"/>
<sequence length="349" mass="40283">MVLPVRKCVLFRHGIGYFEREEKIQGDQNLVLTFKEDVMNDILKSLTTYDNGGGYVSGISYEGMGSKQPNILIDLESEKSMSKLLAEIQGAKIAVNYAGKTYEGLVIGIEEKKKREIEDGIPGYLDLDYLTLLLNENEIKTFSLIEIDDVEFLDEEIKRDLQHLLDVLISSKKKSIKNVTVFCKGKKKRTFRATYIIPLPVWKTSYRVMLGAQEPILQGWAIVDNTTEEDWKNIQLELVSGLPISFIHDLYSPRFQVRPRIEVQDEAAFAPPVLEKALESRSRSRSESESDYSDDDSEDEYIEKKKKYKEKERSFSLSSISRSEEKRKSKFSKNIQNIKILKYPKYPKY</sequence>
<comment type="caution">
    <text evidence="2">The sequence shown here is derived from an EMBL/GenBank/DDBJ whole genome shotgun (WGS) entry which is preliminary data.</text>
</comment>
<name>A0A9Q0R8K3_ANAIG</name>
<gene>
    <name evidence="2" type="ORF">M0811_10955</name>
</gene>
<evidence type="ECO:0000313" key="2">
    <source>
        <dbReference type="EMBL" id="KAJ5070483.1"/>
    </source>
</evidence>
<organism evidence="2 3">
    <name type="scientific">Anaeramoeba ignava</name>
    <name type="common">Anaerobic marine amoeba</name>
    <dbReference type="NCBI Taxonomy" id="1746090"/>
    <lineage>
        <taxon>Eukaryota</taxon>
        <taxon>Metamonada</taxon>
        <taxon>Anaeramoebidae</taxon>
        <taxon>Anaeramoeba</taxon>
    </lineage>
</organism>
<feature type="region of interest" description="Disordered" evidence="1">
    <location>
        <begin position="280"/>
        <end position="331"/>
    </location>
</feature>
<evidence type="ECO:0000313" key="3">
    <source>
        <dbReference type="Proteomes" id="UP001149090"/>
    </source>
</evidence>